<evidence type="ECO:0000313" key="1">
    <source>
        <dbReference type="EMBL" id="PLW50379.1"/>
    </source>
</evidence>
<evidence type="ECO:0000313" key="2">
    <source>
        <dbReference type="EMBL" id="PLW53529.1"/>
    </source>
</evidence>
<keyword evidence="3" id="KW-1185">Reference proteome</keyword>
<dbReference type="Proteomes" id="UP000235388">
    <property type="component" value="Unassembled WGS sequence"/>
</dbReference>
<sequence length="86" mass="8979">MAASESTSDAAIRIKLGRCATDLIENQFKLGGKMPGPLSLNRLSINSVARRPSLNRTAASDVNSDAAIRSSFAGSELSQSLGGKSR</sequence>
<evidence type="ECO:0000313" key="3">
    <source>
        <dbReference type="Proteomes" id="UP000235388"/>
    </source>
</evidence>
<protein>
    <submittedName>
        <fullName evidence="2">Uncharacterized protein</fullName>
    </submittedName>
</protein>
<dbReference type="AlphaFoldDB" id="A0A2N5VU63"/>
<proteinExistence type="predicted"/>
<reference evidence="3 4" key="1">
    <citation type="submission" date="2017-11" db="EMBL/GenBank/DDBJ databases">
        <title>De novo assembly and phasing of dikaryotic genomes from two isolates of Puccinia coronata f. sp. avenae, the causal agent of oat crown rust.</title>
        <authorList>
            <person name="Miller M.E."/>
            <person name="Zhang Y."/>
            <person name="Omidvar V."/>
            <person name="Sperschneider J."/>
            <person name="Schwessinger B."/>
            <person name="Raley C."/>
            <person name="Palmer J.M."/>
            <person name="Garnica D."/>
            <person name="Upadhyaya N."/>
            <person name="Rathjen J."/>
            <person name="Taylor J.M."/>
            <person name="Park R.F."/>
            <person name="Dodds P.N."/>
            <person name="Hirsch C.D."/>
            <person name="Kianian S.F."/>
            <person name="Figueroa M."/>
        </authorList>
    </citation>
    <scope>NUCLEOTIDE SEQUENCE [LARGE SCALE GENOMIC DNA]</scope>
    <source>
        <strain evidence="2">12NC29</strain>
        <strain evidence="1">12SD80</strain>
    </source>
</reference>
<dbReference type="Proteomes" id="UP000235392">
    <property type="component" value="Unassembled WGS sequence"/>
</dbReference>
<evidence type="ECO:0000313" key="4">
    <source>
        <dbReference type="Proteomes" id="UP000235392"/>
    </source>
</evidence>
<dbReference type="EMBL" id="PGCJ01000060">
    <property type="protein sequence ID" value="PLW53529.1"/>
    <property type="molecule type" value="Genomic_DNA"/>
</dbReference>
<dbReference type="EMBL" id="PGCI01000011">
    <property type="protein sequence ID" value="PLW50379.1"/>
    <property type="molecule type" value="Genomic_DNA"/>
</dbReference>
<comment type="caution">
    <text evidence="2">The sequence shown here is derived from an EMBL/GenBank/DDBJ whole genome shotgun (WGS) entry which is preliminary data.</text>
</comment>
<accession>A0A2N5VU63</accession>
<name>A0A2N5VU63_9BASI</name>
<organism evidence="2 3">
    <name type="scientific">Puccinia coronata f. sp. avenae</name>
    <dbReference type="NCBI Taxonomy" id="200324"/>
    <lineage>
        <taxon>Eukaryota</taxon>
        <taxon>Fungi</taxon>
        <taxon>Dikarya</taxon>
        <taxon>Basidiomycota</taxon>
        <taxon>Pucciniomycotina</taxon>
        <taxon>Pucciniomycetes</taxon>
        <taxon>Pucciniales</taxon>
        <taxon>Pucciniaceae</taxon>
        <taxon>Puccinia</taxon>
    </lineage>
</organism>
<gene>
    <name evidence="2" type="ORF">PCANC_07208</name>
    <name evidence="1" type="ORF">PCASD_01638</name>
</gene>